<dbReference type="Proteomes" id="UP001234202">
    <property type="component" value="Unassembled WGS sequence"/>
</dbReference>
<sequence>MFTRDTDGIDNNGGVIEVDSDPTPSSSTRIVKRIKPEAAPVIHIASDDDEDNGGHNNGRPDPPVVQASVQGLIGGGASGPVPVSVFRSPQKVSPQQQPQPQPHQQQQAFPQQGFQKQTLQQQGFPYSQYPQMPPVYGGGTAGLPNPFETYPVSVVDAKPTSTQLAMTSNAQSQAQQQNASTASTAIDLTNEPSPPPSSSTTTPAVQAGHDPRKPICVGSIDTQALILYPTQLMARGADTEELVRTRQVRIDNAGEEWLHVKCKYRRNPVPAGGPEGSRPEETVVVLNMSQTVQLGLLNEGTLRVLAPYMAKSLIRVEGYIKRGDTERMFTAVMNLLLFTLPANIQYLSKHLAESSTFLDIPLPFYDPKNHADMPVYFNPHNPPEQGFRARNRRADSLLGRTGGPYIGGTSAYGSSGMSQQKAIEVQRQQVDEVFRSLKGHDELAETEVPRERIKTKLFPHQRKAITFLLQREAESSAVKAAVKAAVGTKSEEGGTSGESTPRDGTPTTATTTANDDSESGSDLSSDDSDSDNSCSAGDRKRRAAKAAAKASKKQLAKKQKQAEKEARRRGFNSLWEPIEEVKRKGGVVGGKKSKVRKWKNRVTEQIAEGKHRPEEARGSILADDMGLGKTLTTVALVACTLSSARKYARQGPTDYDASSDDENGDGDSDEKSDLDASHFAGAVHGMPITTDGGAAAVGAGSNGVAAADKKRKLVGDQKVKFDTRKIARMERRARLERIQIRSRGTLLICPLSTVTNWEDQIREHWNGNVYVEGGHQTVSQKRANNGGGDEDGDYTGKGKPDLRVFIYHGASRKVSVTKLADFDIVITTFNVLQTEYSKQLKTAQGISRYSSAGAGAISSNAGTPSARDSDDPMEVDDDGTPARGGAGERPEVAADRKRLLTGAGAGGRGGKAKNNMVHGFDVMGKKTSREVVSPLQSIEWFRVVLDEAHFIKDPSTIVSRAASYLEAERRLCLTGTPIQNKVEDVWALLKFLRLKPFDDRNVWQTYIMSLAKAGNSLGVVRLQTILRHCTLRRTKDTVSKDGQRLLDLPPRVDRKVEIELSPEERAIYDAHFTQTKDNFEAMRAKKKDITYVNILQQILRLRQICDHWTLINEANVEDVEEEIMDEMDLDTAKQTILQEGLNLRRAFAYVSSLPDAASTSDAAEASSCFSCQVPLRVNEPKEEEDEDEEVNNKGKAKKGKGRTRTVAPILTRCCHLFCQACFKREVFPSWPNQMVGAGRKCPACDTGLRLGTDVIEVAPGATLAVDAAANNKMKANKRKKFVGEPQLSAKMRVLLMDLLQISKHNPHSDNYDPSQASDIVDLDPDGKPLITKSVVFSQWTSMLDHIENMLSYADIGYSRLDGSMKREVRAEAMDALKNDPKCEVLLVSLRAGGVGLNLTTASRAYLIDPYWNPSVENQAIDRIHRLGQTRSVTSIKYVVKNSIEEKMLQVQQRKSELVKISLNQSVSKKDLHERRLEDLKLLFS</sequence>
<protein>
    <submittedName>
        <fullName evidence="1">Uncharacterized protein</fullName>
    </submittedName>
</protein>
<dbReference type="EMBL" id="JASBWV010000017">
    <property type="protein sequence ID" value="KAJ9121370.1"/>
    <property type="molecule type" value="Genomic_DNA"/>
</dbReference>
<evidence type="ECO:0000313" key="1">
    <source>
        <dbReference type="EMBL" id="KAJ9121370.1"/>
    </source>
</evidence>
<name>A0ACC2XCP4_9TREE</name>
<organism evidence="1 2">
    <name type="scientific">Naganishia onofrii</name>
    <dbReference type="NCBI Taxonomy" id="1851511"/>
    <lineage>
        <taxon>Eukaryota</taxon>
        <taxon>Fungi</taxon>
        <taxon>Dikarya</taxon>
        <taxon>Basidiomycota</taxon>
        <taxon>Agaricomycotina</taxon>
        <taxon>Tremellomycetes</taxon>
        <taxon>Filobasidiales</taxon>
        <taxon>Filobasidiaceae</taxon>
        <taxon>Naganishia</taxon>
    </lineage>
</organism>
<reference evidence="1" key="1">
    <citation type="submission" date="2023-04" db="EMBL/GenBank/DDBJ databases">
        <title>Draft Genome sequencing of Naganishia species isolated from polar environments using Oxford Nanopore Technology.</title>
        <authorList>
            <person name="Leo P."/>
            <person name="Venkateswaran K."/>
        </authorList>
    </citation>
    <scope>NUCLEOTIDE SEQUENCE</scope>
    <source>
        <strain evidence="1">DBVPG 5303</strain>
    </source>
</reference>
<proteinExistence type="predicted"/>
<keyword evidence="2" id="KW-1185">Reference proteome</keyword>
<accession>A0ACC2XCP4</accession>
<gene>
    <name evidence="1" type="ORF">QFC24_004708</name>
</gene>
<evidence type="ECO:0000313" key="2">
    <source>
        <dbReference type="Proteomes" id="UP001234202"/>
    </source>
</evidence>
<comment type="caution">
    <text evidence="1">The sequence shown here is derived from an EMBL/GenBank/DDBJ whole genome shotgun (WGS) entry which is preliminary data.</text>
</comment>